<dbReference type="AlphaFoldDB" id="A0A0D7AD38"/>
<dbReference type="EMBL" id="KN881813">
    <property type="protein sequence ID" value="KIY48793.1"/>
    <property type="molecule type" value="Genomic_DNA"/>
</dbReference>
<feature type="compositionally biased region" description="Polar residues" evidence="5">
    <location>
        <begin position="226"/>
        <end position="248"/>
    </location>
</feature>
<proteinExistence type="inferred from homology"/>
<dbReference type="EC" id="3.1.3.48" evidence="2"/>
<evidence type="ECO:0000313" key="9">
    <source>
        <dbReference type="Proteomes" id="UP000054144"/>
    </source>
</evidence>
<evidence type="ECO:0000256" key="5">
    <source>
        <dbReference type="SAM" id="MobiDB-lite"/>
    </source>
</evidence>
<evidence type="ECO:0000313" key="8">
    <source>
        <dbReference type="EMBL" id="KIY48793.1"/>
    </source>
</evidence>
<comment type="similarity">
    <text evidence="1">Belongs to the protein-tyrosine phosphatase family. Non-receptor class dual specificity subfamily.</text>
</comment>
<dbReference type="InterPro" id="IPR029021">
    <property type="entry name" value="Prot-tyrosine_phosphatase-like"/>
</dbReference>
<organism evidence="8 9">
    <name type="scientific">Fistulina hepatica ATCC 64428</name>
    <dbReference type="NCBI Taxonomy" id="1128425"/>
    <lineage>
        <taxon>Eukaryota</taxon>
        <taxon>Fungi</taxon>
        <taxon>Dikarya</taxon>
        <taxon>Basidiomycota</taxon>
        <taxon>Agaricomycotina</taxon>
        <taxon>Agaricomycetes</taxon>
        <taxon>Agaricomycetidae</taxon>
        <taxon>Agaricales</taxon>
        <taxon>Fistulinaceae</taxon>
        <taxon>Fistulina</taxon>
    </lineage>
</organism>
<name>A0A0D7AD38_9AGAR</name>
<reference evidence="8 9" key="1">
    <citation type="journal article" date="2015" name="Fungal Genet. Biol.">
        <title>Evolution of novel wood decay mechanisms in Agaricales revealed by the genome sequences of Fistulina hepatica and Cylindrobasidium torrendii.</title>
        <authorList>
            <person name="Floudas D."/>
            <person name="Held B.W."/>
            <person name="Riley R."/>
            <person name="Nagy L.G."/>
            <person name="Koehler G."/>
            <person name="Ransdell A.S."/>
            <person name="Younus H."/>
            <person name="Chow J."/>
            <person name="Chiniquy J."/>
            <person name="Lipzen A."/>
            <person name="Tritt A."/>
            <person name="Sun H."/>
            <person name="Haridas S."/>
            <person name="LaButti K."/>
            <person name="Ohm R.A."/>
            <person name="Kues U."/>
            <person name="Blanchette R.A."/>
            <person name="Grigoriev I.V."/>
            <person name="Minto R.E."/>
            <person name="Hibbett D.S."/>
        </authorList>
    </citation>
    <scope>NUCLEOTIDE SEQUENCE [LARGE SCALE GENOMIC DNA]</scope>
    <source>
        <strain evidence="8 9">ATCC 64428</strain>
    </source>
</reference>
<dbReference type="OrthoDB" id="2017893at2759"/>
<feature type="compositionally biased region" description="Acidic residues" evidence="5">
    <location>
        <begin position="290"/>
        <end position="300"/>
    </location>
</feature>
<dbReference type="InterPro" id="IPR020422">
    <property type="entry name" value="TYR_PHOSPHATASE_DUAL_dom"/>
</dbReference>
<dbReference type="PROSITE" id="PS50054">
    <property type="entry name" value="TYR_PHOSPHATASE_DUAL"/>
    <property type="match status" value="1"/>
</dbReference>
<evidence type="ECO:0000256" key="2">
    <source>
        <dbReference type="ARBA" id="ARBA00013064"/>
    </source>
</evidence>
<dbReference type="InterPro" id="IPR000340">
    <property type="entry name" value="Dual-sp_phosphatase_cat-dom"/>
</dbReference>
<dbReference type="SMART" id="SM00195">
    <property type="entry name" value="DSPc"/>
    <property type="match status" value="1"/>
</dbReference>
<dbReference type="Proteomes" id="UP000054144">
    <property type="component" value="Unassembled WGS sequence"/>
</dbReference>
<dbReference type="PANTHER" id="PTHR45848:SF4">
    <property type="entry name" value="DUAL SPECIFICITY PROTEIN PHOSPHATASE 12"/>
    <property type="match status" value="1"/>
</dbReference>
<keyword evidence="4" id="KW-0904">Protein phosphatase</keyword>
<dbReference type="CDD" id="cd14498">
    <property type="entry name" value="DSP"/>
    <property type="match status" value="1"/>
</dbReference>
<dbReference type="PROSITE" id="PS50056">
    <property type="entry name" value="TYR_PHOSPHATASE_2"/>
    <property type="match status" value="1"/>
</dbReference>
<evidence type="ECO:0000256" key="1">
    <source>
        <dbReference type="ARBA" id="ARBA00008601"/>
    </source>
</evidence>
<evidence type="ECO:0000256" key="3">
    <source>
        <dbReference type="ARBA" id="ARBA00022801"/>
    </source>
</evidence>
<dbReference type="Pfam" id="PF00782">
    <property type="entry name" value="DSPc"/>
    <property type="match status" value="1"/>
</dbReference>
<evidence type="ECO:0000259" key="7">
    <source>
        <dbReference type="PROSITE" id="PS50056"/>
    </source>
</evidence>
<dbReference type="GO" id="GO:0004725">
    <property type="term" value="F:protein tyrosine phosphatase activity"/>
    <property type="evidence" value="ECO:0007669"/>
    <property type="project" value="UniProtKB-EC"/>
</dbReference>
<accession>A0A0D7AD38</accession>
<dbReference type="InterPro" id="IPR000387">
    <property type="entry name" value="Tyr_Pase_dom"/>
</dbReference>
<dbReference type="SUPFAM" id="SSF52799">
    <property type="entry name" value="(Phosphotyrosine protein) phosphatases II"/>
    <property type="match status" value="1"/>
</dbReference>
<keyword evidence="9" id="KW-1185">Reference proteome</keyword>
<evidence type="ECO:0000256" key="4">
    <source>
        <dbReference type="ARBA" id="ARBA00022912"/>
    </source>
</evidence>
<gene>
    <name evidence="8" type="ORF">FISHEDRAFT_65614</name>
</gene>
<dbReference type="Gene3D" id="3.90.190.10">
    <property type="entry name" value="Protein tyrosine phosphatase superfamily"/>
    <property type="match status" value="1"/>
</dbReference>
<evidence type="ECO:0000259" key="6">
    <source>
        <dbReference type="PROSITE" id="PS50054"/>
    </source>
</evidence>
<feature type="region of interest" description="Disordered" evidence="5">
    <location>
        <begin position="166"/>
        <end position="199"/>
    </location>
</feature>
<sequence length="477" mass="51827">MTSNLDEIIPNLWVGNLPSAMDVDTLKQNHIYSVLTAMSGRIQINETFVRHQIQLDDDPSADILVHFLPCISFIQAELDKDRGVLVHCQAGMSRSVAIVAAYLMYTRGLEPDAALEMIRQKRPLAGPNTGFYDQLRVFREASFAPSRKSKVARQFYLKRTTEEVMNGDGSMPETDMFAKFPATPTETPGDGNKGPRRRIRCKMCRQELAAREHMMDHGQLGPETPASLTPATSRRPSTNQSLQMSSVGPSARSIRSRHSGSLSQGLSGLQMTLADGGDATSDVLNSADSALDDEDEDDDAAGTVDVEHLRLVASQLGRRMSDAVKASRASAVTNPDVVTLQASDKDVAPVPGNIDAKASVPPPTTYFSPSDLAAQLYDNPKIRALRGPAGGGPSSTQPRPVPPILVNPKCSGYFVEPMKWMEPMLESGELSGKIICPNKKCGVKLGNFDWAGVRCGCKEWVVPGFCINRSKVDEIVI</sequence>
<feature type="region of interest" description="Disordered" evidence="5">
    <location>
        <begin position="214"/>
        <end position="300"/>
    </location>
</feature>
<dbReference type="GO" id="GO:0005634">
    <property type="term" value="C:nucleus"/>
    <property type="evidence" value="ECO:0007669"/>
    <property type="project" value="TreeGrafter"/>
</dbReference>
<protein>
    <recommendedName>
        <fullName evidence="2">protein-tyrosine-phosphatase</fullName>
        <ecNumber evidence="2">3.1.3.48</ecNumber>
    </recommendedName>
</protein>
<dbReference type="GO" id="GO:0008138">
    <property type="term" value="F:protein tyrosine/serine/threonine phosphatase activity"/>
    <property type="evidence" value="ECO:0007669"/>
    <property type="project" value="TreeGrafter"/>
</dbReference>
<feature type="domain" description="Tyrosine-protein phosphatase" evidence="6">
    <location>
        <begin position="4"/>
        <end position="144"/>
    </location>
</feature>
<feature type="compositionally biased region" description="Low complexity" evidence="5">
    <location>
        <begin position="259"/>
        <end position="270"/>
    </location>
</feature>
<dbReference type="PANTHER" id="PTHR45848">
    <property type="entry name" value="DUAL SPECIFICITY PROTEIN PHOSPHATASE 12 FAMILY MEMBER"/>
    <property type="match status" value="1"/>
</dbReference>
<feature type="domain" description="Tyrosine specific protein phosphatases" evidence="7">
    <location>
        <begin position="65"/>
        <end position="123"/>
    </location>
</feature>
<keyword evidence="3" id="KW-0378">Hydrolase</keyword>